<protein>
    <submittedName>
        <fullName evidence="1">Uncharacterized protein</fullName>
    </submittedName>
</protein>
<dbReference type="AlphaFoldDB" id="A0AAU9MZJ5"/>
<name>A0AAU9MZJ5_9ASTR</name>
<evidence type="ECO:0000313" key="2">
    <source>
        <dbReference type="Proteomes" id="UP001157418"/>
    </source>
</evidence>
<comment type="caution">
    <text evidence="1">The sequence shown here is derived from an EMBL/GenBank/DDBJ whole genome shotgun (WGS) entry which is preliminary data.</text>
</comment>
<accession>A0AAU9MZJ5</accession>
<dbReference type="Proteomes" id="UP001157418">
    <property type="component" value="Unassembled WGS sequence"/>
</dbReference>
<organism evidence="1 2">
    <name type="scientific">Lactuca virosa</name>
    <dbReference type="NCBI Taxonomy" id="75947"/>
    <lineage>
        <taxon>Eukaryota</taxon>
        <taxon>Viridiplantae</taxon>
        <taxon>Streptophyta</taxon>
        <taxon>Embryophyta</taxon>
        <taxon>Tracheophyta</taxon>
        <taxon>Spermatophyta</taxon>
        <taxon>Magnoliopsida</taxon>
        <taxon>eudicotyledons</taxon>
        <taxon>Gunneridae</taxon>
        <taxon>Pentapetalae</taxon>
        <taxon>asterids</taxon>
        <taxon>campanulids</taxon>
        <taxon>Asterales</taxon>
        <taxon>Asteraceae</taxon>
        <taxon>Cichorioideae</taxon>
        <taxon>Cichorieae</taxon>
        <taxon>Lactucinae</taxon>
        <taxon>Lactuca</taxon>
    </lineage>
</organism>
<gene>
    <name evidence="1" type="ORF">LVIROSA_LOCUS19160</name>
</gene>
<keyword evidence="2" id="KW-1185">Reference proteome</keyword>
<sequence length="141" mass="15658">MFNGAIADRAIDYSPDLSLEEQSIADRLSDNFVKWVDPKEIMLGMARISSYWNKLGKKLMETLESLLLETPATTTLHECLVITDPELKCAEEKLASSDDETPNSEISLHPTLGASPVVKRSNSCLFVCCCYLPTVTSQKSR</sequence>
<dbReference type="EMBL" id="CAKMRJ010003334">
    <property type="protein sequence ID" value="CAH1432516.1"/>
    <property type="molecule type" value="Genomic_DNA"/>
</dbReference>
<proteinExistence type="predicted"/>
<evidence type="ECO:0000313" key="1">
    <source>
        <dbReference type="EMBL" id="CAH1432516.1"/>
    </source>
</evidence>
<reference evidence="1 2" key="1">
    <citation type="submission" date="2022-01" db="EMBL/GenBank/DDBJ databases">
        <authorList>
            <person name="Xiong W."/>
            <person name="Schranz E."/>
        </authorList>
    </citation>
    <scope>NUCLEOTIDE SEQUENCE [LARGE SCALE GENOMIC DNA]</scope>
</reference>